<dbReference type="AlphaFoldDB" id="A0A3P7DQU1"/>
<evidence type="ECO:0000313" key="2">
    <source>
        <dbReference type="Proteomes" id="UP000270924"/>
    </source>
</evidence>
<accession>A0A3P7DQU1</accession>
<reference evidence="1 2" key="1">
    <citation type="submission" date="2018-11" db="EMBL/GenBank/DDBJ databases">
        <authorList>
            <consortium name="Pathogen Informatics"/>
        </authorList>
    </citation>
    <scope>NUCLEOTIDE SEQUENCE [LARGE SCALE GENOMIC DNA]</scope>
</reference>
<gene>
    <name evidence="1" type="ORF">WBA_LOCUS5727</name>
</gene>
<dbReference type="Proteomes" id="UP000270924">
    <property type="component" value="Unassembled WGS sequence"/>
</dbReference>
<keyword evidence="2" id="KW-1185">Reference proteome</keyword>
<dbReference type="OrthoDB" id="10488307at2759"/>
<sequence length="184" mass="21022">MHRDRSEPRSQRTVVTQIARACDSEIYKKSIQVVMYCMRHGWEEEREKSLSLGFSPGQASYDDQRESVDKQKHVTVVQAIFRNTSKYGSFLNKKKKKIRRPGEGLFSWQTDRTGKEECISGKRDEILETINGITQHKHVTLPKYTSGKGVSAPYGKLKGDFANIPEETETDFSRIGLLSSSRAF</sequence>
<name>A0A3P7DQU1_WUCBA</name>
<evidence type="ECO:0000313" key="1">
    <source>
        <dbReference type="EMBL" id="VDM12341.1"/>
    </source>
</evidence>
<dbReference type="InParanoid" id="A0A3P7DQU1"/>
<proteinExistence type="predicted"/>
<protein>
    <submittedName>
        <fullName evidence="1">Uncharacterized protein</fullName>
    </submittedName>
</protein>
<dbReference type="EMBL" id="UYWW01002974">
    <property type="protein sequence ID" value="VDM12341.1"/>
    <property type="molecule type" value="Genomic_DNA"/>
</dbReference>
<organism evidence="1 2">
    <name type="scientific">Wuchereria bancrofti</name>
    <dbReference type="NCBI Taxonomy" id="6293"/>
    <lineage>
        <taxon>Eukaryota</taxon>
        <taxon>Metazoa</taxon>
        <taxon>Ecdysozoa</taxon>
        <taxon>Nematoda</taxon>
        <taxon>Chromadorea</taxon>
        <taxon>Rhabditida</taxon>
        <taxon>Spirurina</taxon>
        <taxon>Spiruromorpha</taxon>
        <taxon>Filarioidea</taxon>
        <taxon>Onchocercidae</taxon>
        <taxon>Wuchereria</taxon>
    </lineage>
</organism>